<comment type="caution">
    <text evidence="1">The sequence shown here is derived from an EMBL/GenBank/DDBJ whole genome shotgun (WGS) entry which is preliminary data.</text>
</comment>
<proteinExistence type="predicted"/>
<accession>X0X9C8</accession>
<gene>
    <name evidence="1" type="ORF">S01H1_70406</name>
</gene>
<sequence length="94" mass="10689">ALALYSRVRGRMERAVDHMVDEVQRTYKSGIVSVVEGIAPELREMLVRKLSQRLGLNREQILETRIGSALLVHMGKRVVGVIWEQEPEPEPQPS</sequence>
<dbReference type="Gene3D" id="3.30.1180.10">
    <property type="match status" value="1"/>
</dbReference>
<dbReference type="EMBL" id="BARS01046818">
    <property type="protein sequence ID" value="GAG33283.1"/>
    <property type="molecule type" value="Genomic_DNA"/>
</dbReference>
<dbReference type="SUPFAM" id="SSF82549">
    <property type="entry name" value="DAK1/DegV-like"/>
    <property type="match status" value="1"/>
</dbReference>
<evidence type="ECO:0008006" key="2">
    <source>
        <dbReference type="Google" id="ProtNLM"/>
    </source>
</evidence>
<organism evidence="1">
    <name type="scientific">marine sediment metagenome</name>
    <dbReference type="NCBI Taxonomy" id="412755"/>
    <lineage>
        <taxon>unclassified sequences</taxon>
        <taxon>metagenomes</taxon>
        <taxon>ecological metagenomes</taxon>
    </lineage>
</organism>
<name>X0X9C8_9ZZZZ</name>
<protein>
    <recommendedName>
        <fullName evidence="2">DegV family protein</fullName>
    </recommendedName>
</protein>
<reference evidence="1" key="1">
    <citation type="journal article" date="2014" name="Front. Microbiol.">
        <title>High frequency of phylogenetically diverse reductive dehalogenase-homologous genes in deep subseafloor sedimentary metagenomes.</title>
        <authorList>
            <person name="Kawai M."/>
            <person name="Futagami T."/>
            <person name="Toyoda A."/>
            <person name="Takaki Y."/>
            <person name="Nishi S."/>
            <person name="Hori S."/>
            <person name="Arai W."/>
            <person name="Tsubouchi T."/>
            <person name="Morono Y."/>
            <person name="Uchiyama I."/>
            <person name="Ito T."/>
            <person name="Fujiyama A."/>
            <person name="Inagaki F."/>
            <person name="Takami H."/>
        </authorList>
    </citation>
    <scope>NUCLEOTIDE SEQUENCE</scope>
    <source>
        <strain evidence="1">Expedition CK06-06</strain>
    </source>
</reference>
<dbReference type="InterPro" id="IPR043168">
    <property type="entry name" value="DegV_C"/>
</dbReference>
<dbReference type="AlphaFoldDB" id="X0X9C8"/>
<evidence type="ECO:0000313" key="1">
    <source>
        <dbReference type="EMBL" id="GAG33283.1"/>
    </source>
</evidence>
<feature type="non-terminal residue" evidence="1">
    <location>
        <position position="1"/>
    </location>
</feature>